<evidence type="ECO:0000256" key="1">
    <source>
        <dbReference type="ARBA" id="ARBA00022723"/>
    </source>
</evidence>
<dbReference type="Gene3D" id="3.60.15.10">
    <property type="entry name" value="Ribonuclease Z/Hydroxyacylglutathione hydrolase-like"/>
    <property type="match status" value="1"/>
</dbReference>
<dbReference type="PANTHER" id="PTHR43084:SF1">
    <property type="entry name" value="PERSULFIDE DIOXYGENASE ETHE1, MITOCHONDRIAL"/>
    <property type="match status" value="1"/>
</dbReference>
<dbReference type="Proteomes" id="UP000663570">
    <property type="component" value="Chromosome"/>
</dbReference>
<dbReference type="InterPro" id="IPR051682">
    <property type="entry name" value="Mito_Persulfide_Diox"/>
</dbReference>
<dbReference type="SUPFAM" id="SSF56281">
    <property type="entry name" value="Metallo-hydrolase/oxidoreductase"/>
    <property type="match status" value="1"/>
</dbReference>
<organism evidence="3 4">
    <name type="scientific">Niveibacterium microcysteis</name>
    <dbReference type="NCBI Taxonomy" id="2811415"/>
    <lineage>
        <taxon>Bacteria</taxon>
        <taxon>Pseudomonadati</taxon>
        <taxon>Pseudomonadota</taxon>
        <taxon>Betaproteobacteria</taxon>
        <taxon>Rhodocyclales</taxon>
        <taxon>Rhodocyclaceae</taxon>
        <taxon>Niveibacterium</taxon>
    </lineage>
</organism>
<evidence type="ECO:0000259" key="2">
    <source>
        <dbReference type="PROSITE" id="PS50206"/>
    </source>
</evidence>
<dbReference type="SMART" id="SM00849">
    <property type="entry name" value="Lactamase_B"/>
    <property type="match status" value="1"/>
</dbReference>
<evidence type="ECO:0000313" key="4">
    <source>
        <dbReference type="Proteomes" id="UP000663570"/>
    </source>
</evidence>
<reference evidence="3 4" key="1">
    <citation type="submission" date="2021-02" db="EMBL/GenBank/DDBJ databases">
        <title>Niveibacterium changnyeongensis HC41.</title>
        <authorList>
            <person name="Kang M."/>
        </authorList>
    </citation>
    <scope>NUCLEOTIDE SEQUENCE [LARGE SCALE GENOMIC DNA]</scope>
    <source>
        <strain evidence="3 4">HC41</strain>
    </source>
</reference>
<dbReference type="SUPFAM" id="SSF52821">
    <property type="entry name" value="Rhodanese/Cell cycle control phosphatase"/>
    <property type="match status" value="1"/>
</dbReference>
<dbReference type="Gene3D" id="3.40.250.10">
    <property type="entry name" value="Rhodanese-like domain"/>
    <property type="match status" value="1"/>
</dbReference>
<protein>
    <submittedName>
        <fullName evidence="3">MBL fold metallo-hydrolase</fullName>
    </submittedName>
</protein>
<keyword evidence="4" id="KW-1185">Reference proteome</keyword>
<name>A0ABX7M974_9RHOO</name>
<dbReference type="InterPro" id="IPR001763">
    <property type="entry name" value="Rhodanese-like_dom"/>
</dbReference>
<gene>
    <name evidence="3" type="ORF">JY500_16385</name>
</gene>
<dbReference type="InterPro" id="IPR036866">
    <property type="entry name" value="RibonucZ/Hydroxyglut_hydro"/>
</dbReference>
<feature type="domain" description="Rhodanese" evidence="2">
    <location>
        <begin position="268"/>
        <end position="358"/>
    </location>
</feature>
<dbReference type="CDD" id="cd07724">
    <property type="entry name" value="POD-like_MBL-fold"/>
    <property type="match status" value="1"/>
</dbReference>
<dbReference type="PROSITE" id="PS50206">
    <property type="entry name" value="RHODANESE_3"/>
    <property type="match status" value="1"/>
</dbReference>
<dbReference type="Pfam" id="PF00753">
    <property type="entry name" value="Lactamase_B"/>
    <property type="match status" value="1"/>
</dbReference>
<dbReference type="RefSeq" id="WP_206253834.1">
    <property type="nucleotide sequence ID" value="NZ_CP071060.1"/>
</dbReference>
<keyword evidence="1" id="KW-0479">Metal-binding</keyword>
<dbReference type="Pfam" id="PF00581">
    <property type="entry name" value="Rhodanese"/>
    <property type="match status" value="1"/>
</dbReference>
<dbReference type="CDD" id="cd00158">
    <property type="entry name" value="RHOD"/>
    <property type="match status" value="1"/>
</dbReference>
<dbReference type="InterPro" id="IPR001279">
    <property type="entry name" value="Metallo-B-lactamas"/>
</dbReference>
<evidence type="ECO:0000313" key="3">
    <source>
        <dbReference type="EMBL" id="QSI76037.1"/>
    </source>
</evidence>
<dbReference type="SMART" id="SM00450">
    <property type="entry name" value="RHOD"/>
    <property type="match status" value="1"/>
</dbReference>
<dbReference type="InterPro" id="IPR044528">
    <property type="entry name" value="POD-like_MBL-fold"/>
</dbReference>
<dbReference type="EMBL" id="CP071060">
    <property type="protein sequence ID" value="QSI76037.1"/>
    <property type="molecule type" value="Genomic_DNA"/>
</dbReference>
<sequence>MFGRLIFRQLFDAASSTYTYLLADPQTREAVLIDTVFEQHLRDLALVEELGLKLVAVLDTHCHADHVTGAWLMQAATGCRIGVSKRYGDAMQGADLLLDHGDRVAFGQRHLDVRATPGHTDGCLCFVSDDQGMAFTGDSLLIRGAGRCDFQQGSAHTLFRSITEQIFSLPDECLIYPAHDYNGRTMSSVAEERRHNPRIGGQADERDFVGFMENLNLPHPKQLAVAVPANLRSGRPEDGRVPRPADWGPVRQSYAGLLEIEPEWVAEHLDEVQVLDVRLRDEMDERLGCIAGARLIPLNELRDRLAAVATDRPVIAVCHAGMRSGQASVILRQAGLTRVANMRGGMLQWHQLGLPVERGALRASQPTS</sequence>
<dbReference type="InterPro" id="IPR036873">
    <property type="entry name" value="Rhodanese-like_dom_sf"/>
</dbReference>
<dbReference type="PANTHER" id="PTHR43084">
    <property type="entry name" value="PERSULFIDE DIOXYGENASE ETHE1"/>
    <property type="match status" value="1"/>
</dbReference>
<accession>A0ABX7M974</accession>
<proteinExistence type="predicted"/>